<dbReference type="GO" id="GO:0008253">
    <property type="term" value="F:5'-nucleotidase activity"/>
    <property type="evidence" value="ECO:0007669"/>
    <property type="project" value="TreeGrafter"/>
</dbReference>
<dbReference type="GO" id="GO:0005576">
    <property type="term" value="C:extracellular region"/>
    <property type="evidence" value="ECO:0007669"/>
    <property type="project" value="UniProtKB-SubCell"/>
</dbReference>
<evidence type="ECO:0000256" key="10">
    <source>
        <dbReference type="ARBA" id="ARBA00022801"/>
    </source>
</evidence>
<evidence type="ECO:0000256" key="6">
    <source>
        <dbReference type="ARBA" id="ARBA00022656"/>
    </source>
</evidence>
<feature type="domain" description="5'-Nucleotidase C-terminal" evidence="15">
    <location>
        <begin position="329"/>
        <end position="496"/>
    </location>
</feature>
<accession>A0AAV1J9A4</accession>
<dbReference type="SUPFAM" id="SSF56300">
    <property type="entry name" value="Metallo-dependent phosphatases"/>
    <property type="match status" value="1"/>
</dbReference>
<dbReference type="InterPro" id="IPR036907">
    <property type="entry name" value="5'-Nucleotdase_C_sf"/>
</dbReference>
<keyword evidence="8 13" id="KW-0732">Signal</keyword>
<name>A0AAV1J9A4_9NEOP</name>
<dbReference type="GO" id="GO:0000166">
    <property type="term" value="F:nucleotide binding"/>
    <property type="evidence" value="ECO:0007669"/>
    <property type="project" value="UniProtKB-KW"/>
</dbReference>
<proteinExistence type="inferred from homology"/>
<evidence type="ECO:0000256" key="7">
    <source>
        <dbReference type="ARBA" id="ARBA00022723"/>
    </source>
</evidence>
<evidence type="ECO:0000256" key="8">
    <source>
        <dbReference type="ARBA" id="ARBA00022729"/>
    </source>
</evidence>
<gene>
    <name evidence="16" type="ORF">LNINA_LOCUS5114</name>
</gene>
<dbReference type="PANTHER" id="PTHR11575:SF32">
    <property type="entry name" value="APYRASE-LIKE PROTEIN"/>
    <property type="match status" value="1"/>
</dbReference>
<dbReference type="Pfam" id="PF02872">
    <property type="entry name" value="5_nucleotid_C"/>
    <property type="match status" value="1"/>
</dbReference>
<dbReference type="InterPro" id="IPR008334">
    <property type="entry name" value="5'-Nucleotdase_C"/>
</dbReference>
<evidence type="ECO:0000259" key="15">
    <source>
        <dbReference type="Pfam" id="PF02872"/>
    </source>
</evidence>
<dbReference type="Pfam" id="PF00149">
    <property type="entry name" value="Metallophos"/>
    <property type="match status" value="1"/>
</dbReference>
<dbReference type="AlphaFoldDB" id="A0AAV1J9A4"/>
<reference evidence="16 17" key="1">
    <citation type="submission" date="2023-11" db="EMBL/GenBank/DDBJ databases">
        <authorList>
            <person name="Okamura Y."/>
        </authorList>
    </citation>
    <scope>NUCLEOTIDE SEQUENCE [LARGE SCALE GENOMIC DNA]</scope>
</reference>
<dbReference type="GO" id="GO:0004050">
    <property type="term" value="F:apyrase activity"/>
    <property type="evidence" value="ECO:0007669"/>
    <property type="project" value="UniProtKB-EC"/>
</dbReference>
<evidence type="ECO:0000256" key="11">
    <source>
        <dbReference type="ARBA" id="ARBA00023240"/>
    </source>
</evidence>
<keyword evidence="9 12" id="KW-0547">Nucleotide-binding</keyword>
<protein>
    <recommendedName>
        <fullName evidence="3">apyrase</fullName>
        <ecNumber evidence="3">3.6.1.5</ecNumber>
    </recommendedName>
</protein>
<dbReference type="InterPro" id="IPR004843">
    <property type="entry name" value="Calcineurin-like_PHP"/>
</dbReference>
<keyword evidence="17" id="KW-1185">Reference proteome</keyword>
<dbReference type="GO" id="GO:0006196">
    <property type="term" value="P:AMP catabolic process"/>
    <property type="evidence" value="ECO:0007669"/>
    <property type="project" value="TreeGrafter"/>
</dbReference>
<dbReference type="EC" id="3.6.1.5" evidence="3"/>
<comment type="subcellular location">
    <subcellularLocation>
        <location evidence="1">Secreted</location>
    </subcellularLocation>
</comment>
<dbReference type="InterPro" id="IPR029052">
    <property type="entry name" value="Metallo-depent_PP-like"/>
</dbReference>
<evidence type="ECO:0000256" key="5">
    <source>
        <dbReference type="ARBA" id="ARBA00022525"/>
    </source>
</evidence>
<dbReference type="PANTHER" id="PTHR11575">
    <property type="entry name" value="5'-NUCLEOTIDASE-RELATED"/>
    <property type="match status" value="1"/>
</dbReference>
<comment type="caution">
    <text evidence="16">The sequence shown here is derived from an EMBL/GenBank/DDBJ whole genome shotgun (WGS) entry which is preliminary data.</text>
</comment>
<feature type="chain" id="PRO_5043651229" description="apyrase" evidence="13">
    <location>
        <begin position="16"/>
        <end position="539"/>
    </location>
</feature>
<feature type="domain" description="Calcineurin-like phosphoesterase" evidence="14">
    <location>
        <begin position="21"/>
        <end position="235"/>
    </location>
</feature>
<keyword evidence="11" id="KW-1199">Hemostasis impairing toxin</keyword>
<dbReference type="SUPFAM" id="SSF55816">
    <property type="entry name" value="5'-nucleotidase (syn. UDP-sugar hydrolase), C-terminal domain"/>
    <property type="match status" value="1"/>
</dbReference>
<evidence type="ECO:0000256" key="3">
    <source>
        <dbReference type="ARBA" id="ARBA00012148"/>
    </source>
</evidence>
<dbReference type="GO" id="GO:0090729">
    <property type="term" value="F:toxin activity"/>
    <property type="evidence" value="ECO:0007669"/>
    <property type="project" value="UniProtKB-KW"/>
</dbReference>
<keyword evidence="5" id="KW-0964">Secreted</keyword>
<evidence type="ECO:0000256" key="9">
    <source>
        <dbReference type="ARBA" id="ARBA00022741"/>
    </source>
</evidence>
<keyword evidence="4" id="KW-1201">Platelet aggregation inhibiting toxin</keyword>
<feature type="signal peptide" evidence="13">
    <location>
        <begin position="1"/>
        <end position="15"/>
    </location>
</feature>
<dbReference type="InterPro" id="IPR006179">
    <property type="entry name" value="5_nucleotidase/apyrase"/>
</dbReference>
<evidence type="ECO:0000256" key="13">
    <source>
        <dbReference type="SAM" id="SignalP"/>
    </source>
</evidence>
<dbReference type="CDD" id="cd07409">
    <property type="entry name" value="MPP_CD73_N"/>
    <property type="match status" value="1"/>
</dbReference>
<keyword evidence="6" id="KW-0800">Toxin</keyword>
<dbReference type="Gene3D" id="3.60.21.10">
    <property type="match status" value="1"/>
</dbReference>
<evidence type="ECO:0000256" key="12">
    <source>
        <dbReference type="RuleBase" id="RU362119"/>
    </source>
</evidence>
<evidence type="ECO:0000256" key="1">
    <source>
        <dbReference type="ARBA" id="ARBA00004613"/>
    </source>
</evidence>
<evidence type="ECO:0000313" key="17">
    <source>
        <dbReference type="Proteomes" id="UP001497472"/>
    </source>
</evidence>
<evidence type="ECO:0000256" key="2">
    <source>
        <dbReference type="ARBA" id="ARBA00006654"/>
    </source>
</evidence>
<comment type="similarity">
    <text evidence="2 12">Belongs to the 5'-nucleotidase family.</text>
</comment>
<dbReference type="GO" id="GO:0046872">
    <property type="term" value="F:metal ion binding"/>
    <property type="evidence" value="ECO:0007669"/>
    <property type="project" value="UniProtKB-KW"/>
</dbReference>
<dbReference type="InterPro" id="IPR006146">
    <property type="entry name" value="5'-Nucleotdase_CS"/>
</dbReference>
<dbReference type="PROSITE" id="PS00786">
    <property type="entry name" value="5_NUCLEOTIDASE_2"/>
    <property type="match status" value="1"/>
</dbReference>
<keyword evidence="7" id="KW-0479">Metal-binding</keyword>
<organism evidence="16 17">
    <name type="scientific">Leptosia nina</name>
    <dbReference type="NCBI Taxonomy" id="320188"/>
    <lineage>
        <taxon>Eukaryota</taxon>
        <taxon>Metazoa</taxon>
        <taxon>Ecdysozoa</taxon>
        <taxon>Arthropoda</taxon>
        <taxon>Hexapoda</taxon>
        <taxon>Insecta</taxon>
        <taxon>Pterygota</taxon>
        <taxon>Neoptera</taxon>
        <taxon>Endopterygota</taxon>
        <taxon>Lepidoptera</taxon>
        <taxon>Glossata</taxon>
        <taxon>Ditrysia</taxon>
        <taxon>Papilionoidea</taxon>
        <taxon>Pieridae</taxon>
        <taxon>Pierinae</taxon>
        <taxon>Leptosia</taxon>
    </lineage>
</organism>
<evidence type="ECO:0000259" key="14">
    <source>
        <dbReference type="Pfam" id="PF00149"/>
    </source>
</evidence>
<sequence>MRELIFLGLFVAVFSQNYELNIIHYNDFHARFMEISPTGGSCRPAVAPCIGGFGRLATRIKELVADEPNSLVLNGGDSFQGTIWYILMKWNVTQDFMNMIYHDAHVLGNHEFDHGLPDLVPYLQHLNHEVVAANILADEEPSIQGLYKPSIVVEKNGRRIGIIGVIIANTNELAMTGKLKFTDEVEAVKAEAEKLTQQGVDIIVVLSHCGIQIDQEIARRAGPDIDIIVGGHSHTLLYNGTPPENTTFNPYGPYPLVVENDSGKVLIVQAAAHTEFLGEIRLVFDEAGRLLDWNGHPHYLGNDVAQDAEVMEKINQYLPRINELARRKVGESKVHLSSDCRCGECNLGNLICDAFMHAALDRASGDRWHYAHFCAMNRGAIRADISDGDISFESMLVSMPFENTVQVFDLRGDHILEMLEYSVANQPWPGARMLQFSGLRVSFDGSRPRNERVLNVTVRCIECEVPRYEPLEPTKTYKVISQNFLADGGDAFTMVSQNRGPSEVIGVDSDVFMRYLERELPVIRDLDGRVQITDPCRNE</sequence>
<dbReference type="FunFam" id="3.60.21.10:FF:000020">
    <property type="entry name" value="NT5E isoform 4"/>
    <property type="match status" value="1"/>
</dbReference>
<dbReference type="GO" id="GO:0005886">
    <property type="term" value="C:plasma membrane"/>
    <property type="evidence" value="ECO:0007669"/>
    <property type="project" value="TreeGrafter"/>
</dbReference>
<evidence type="ECO:0000256" key="4">
    <source>
        <dbReference type="ARBA" id="ARBA00022442"/>
    </source>
</evidence>
<dbReference type="PRINTS" id="PR01607">
    <property type="entry name" value="APYRASEFAMLY"/>
</dbReference>
<dbReference type="EMBL" id="CAVLEF010000007">
    <property type="protein sequence ID" value="CAK1545464.1"/>
    <property type="molecule type" value="Genomic_DNA"/>
</dbReference>
<dbReference type="Gene3D" id="3.90.780.10">
    <property type="entry name" value="5'-Nucleotidase, C-terminal domain"/>
    <property type="match status" value="1"/>
</dbReference>
<evidence type="ECO:0000313" key="16">
    <source>
        <dbReference type="EMBL" id="CAK1545464.1"/>
    </source>
</evidence>
<dbReference type="Proteomes" id="UP001497472">
    <property type="component" value="Unassembled WGS sequence"/>
</dbReference>
<keyword evidence="10 12" id="KW-0378">Hydrolase</keyword>
<dbReference type="FunFam" id="3.90.780.10:FF:000001">
    <property type="entry name" value="NT5E isoform 3"/>
    <property type="match status" value="1"/>
</dbReference>